<organism evidence="1 2">
    <name type="scientific">Candidatus Viridilinea halotolerans</name>
    <dbReference type="NCBI Taxonomy" id="2491704"/>
    <lineage>
        <taxon>Bacteria</taxon>
        <taxon>Bacillati</taxon>
        <taxon>Chloroflexota</taxon>
        <taxon>Chloroflexia</taxon>
        <taxon>Chloroflexales</taxon>
        <taxon>Chloroflexineae</taxon>
        <taxon>Oscillochloridaceae</taxon>
        <taxon>Candidatus Viridilinea</taxon>
    </lineage>
</organism>
<dbReference type="InterPro" id="IPR052159">
    <property type="entry name" value="Competence_DNA_uptake"/>
</dbReference>
<accession>A0A426U9C2</accession>
<evidence type="ECO:0000313" key="2">
    <source>
        <dbReference type="Proteomes" id="UP000280307"/>
    </source>
</evidence>
<dbReference type="SUPFAM" id="SSF56281">
    <property type="entry name" value="Metallo-hydrolase/oxidoreductase"/>
    <property type="match status" value="1"/>
</dbReference>
<evidence type="ECO:0008006" key="3">
    <source>
        <dbReference type="Google" id="ProtNLM"/>
    </source>
</evidence>
<protein>
    <recommendedName>
        <fullName evidence="3">MBL fold metallo-hydrolase</fullName>
    </recommendedName>
</protein>
<dbReference type="PANTHER" id="PTHR30619">
    <property type="entry name" value="DNA INTERNALIZATION/COMPETENCE PROTEIN COMEC/REC2"/>
    <property type="match status" value="1"/>
</dbReference>
<dbReference type="InterPro" id="IPR036866">
    <property type="entry name" value="RibonucZ/Hydroxyglut_hydro"/>
</dbReference>
<comment type="caution">
    <text evidence="1">The sequence shown here is derived from an EMBL/GenBank/DDBJ whole genome shotgun (WGS) entry which is preliminary data.</text>
</comment>
<dbReference type="Gene3D" id="3.60.15.10">
    <property type="entry name" value="Ribonuclease Z/Hydroxyacylglutathione hydrolase-like"/>
    <property type="match status" value="1"/>
</dbReference>
<name>A0A426U9C2_9CHLR</name>
<dbReference type="PANTHER" id="PTHR30619:SF1">
    <property type="entry name" value="RECOMBINATION PROTEIN 2"/>
    <property type="match status" value="1"/>
</dbReference>
<dbReference type="Proteomes" id="UP000280307">
    <property type="component" value="Unassembled WGS sequence"/>
</dbReference>
<reference evidence="1 2" key="1">
    <citation type="submission" date="2018-12" db="EMBL/GenBank/DDBJ databases">
        <title>Genome Sequence of Candidatus Viridilinea halotolerans isolated from saline sulfide-rich spring.</title>
        <authorList>
            <person name="Grouzdev D.S."/>
            <person name="Burganskaya E.I."/>
            <person name="Krutkina M.S."/>
            <person name="Sukhacheva M.V."/>
            <person name="Gorlenko V.M."/>
        </authorList>
    </citation>
    <scope>NUCLEOTIDE SEQUENCE [LARGE SCALE GENOMIC DNA]</scope>
    <source>
        <strain evidence="1">Chok-6</strain>
    </source>
</reference>
<sequence length="337" mass="38871">MGIEIAFLDVGNADSIVVHLNEQDALLIDLARPRYVCEWLEKCGVLNLKSVYITHGHADHSPKLSNLHNFIKQWLNRGLELVMLPGELLNTNRKINDPNEMERLHNLLGELRDLENNSSVRFQLPRRDPRPYQYGDVAITCLHPSELERVERDQFDSEEKNEVSAVYRVDYGAFRAVLMADVNNKGIDSFLRYFHNLRTQEIHCNLIKVPHHGAWDTSLESLFDHVDPELAVLSVGSTNSYGHVRLELFAMLWRRQQDEQTRLRRFLCTEATRSCLLPVAEHREREGMKEKTPCGGDIVVIIPDASGVWQLRDEQEQRARADCWPYAACLGRLTNHQ</sequence>
<dbReference type="EMBL" id="RSAS01000096">
    <property type="protein sequence ID" value="RRR76814.1"/>
    <property type="molecule type" value="Genomic_DNA"/>
</dbReference>
<gene>
    <name evidence="1" type="ORF">EI684_02320</name>
</gene>
<evidence type="ECO:0000313" key="1">
    <source>
        <dbReference type="EMBL" id="RRR76814.1"/>
    </source>
</evidence>
<proteinExistence type="predicted"/>
<dbReference type="AlphaFoldDB" id="A0A426U9C2"/>